<dbReference type="Proteomes" id="UP001516400">
    <property type="component" value="Unassembled WGS sequence"/>
</dbReference>
<feature type="transmembrane region" description="Helical" evidence="1">
    <location>
        <begin position="57"/>
        <end position="81"/>
    </location>
</feature>
<accession>A0ABD2MSP6</accession>
<keyword evidence="1" id="KW-0812">Transmembrane</keyword>
<name>A0ABD2MSP6_9CUCU</name>
<gene>
    <name evidence="2" type="ORF">HHI36_008515</name>
</gene>
<evidence type="ECO:0000313" key="3">
    <source>
        <dbReference type="Proteomes" id="UP001516400"/>
    </source>
</evidence>
<sequence length="145" mass="16529">MMYLIVSWEWKELTFRRTIENLPDATKPYADDIAIVQMGIVSQQGSDTELKSIAGRIVFVFSLICFMFMYTAYSGMIVALLQSTANMITTLDDLLTSGIELGIEDLVYAIPYFKVSSMIYFIIPALSRKNIIWMSNYPYSSEITN</sequence>
<comment type="caution">
    <text evidence="2">The sequence shown here is derived from an EMBL/GenBank/DDBJ whole genome shotgun (WGS) entry which is preliminary data.</text>
</comment>
<reference evidence="2 3" key="1">
    <citation type="journal article" date="2021" name="BMC Biol.">
        <title>Horizontally acquired antibacterial genes associated with adaptive radiation of ladybird beetles.</title>
        <authorList>
            <person name="Li H.S."/>
            <person name="Tang X.F."/>
            <person name="Huang Y.H."/>
            <person name="Xu Z.Y."/>
            <person name="Chen M.L."/>
            <person name="Du X.Y."/>
            <person name="Qiu B.Y."/>
            <person name="Chen P.T."/>
            <person name="Zhang W."/>
            <person name="Slipinski A."/>
            <person name="Escalona H.E."/>
            <person name="Waterhouse R.M."/>
            <person name="Zwick A."/>
            <person name="Pang H."/>
        </authorList>
    </citation>
    <scope>NUCLEOTIDE SEQUENCE [LARGE SCALE GENOMIC DNA]</scope>
    <source>
        <strain evidence="2">SYSU2018</strain>
    </source>
</reference>
<dbReference type="AlphaFoldDB" id="A0ABD2MSP6"/>
<organism evidence="2 3">
    <name type="scientific">Cryptolaemus montrouzieri</name>
    <dbReference type="NCBI Taxonomy" id="559131"/>
    <lineage>
        <taxon>Eukaryota</taxon>
        <taxon>Metazoa</taxon>
        <taxon>Ecdysozoa</taxon>
        <taxon>Arthropoda</taxon>
        <taxon>Hexapoda</taxon>
        <taxon>Insecta</taxon>
        <taxon>Pterygota</taxon>
        <taxon>Neoptera</taxon>
        <taxon>Endopterygota</taxon>
        <taxon>Coleoptera</taxon>
        <taxon>Polyphaga</taxon>
        <taxon>Cucujiformia</taxon>
        <taxon>Coccinelloidea</taxon>
        <taxon>Coccinellidae</taxon>
        <taxon>Scymninae</taxon>
        <taxon>Scymnini</taxon>
        <taxon>Cryptolaemus</taxon>
    </lineage>
</organism>
<feature type="transmembrane region" description="Helical" evidence="1">
    <location>
        <begin position="106"/>
        <end position="126"/>
    </location>
</feature>
<keyword evidence="3" id="KW-1185">Reference proteome</keyword>
<proteinExistence type="predicted"/>
<dbReference type="EMBL" id="JABFTP020000021">
    <property type="protein sequence ID" value="KAL3269445.1"/>
    <property type="molecule type" value="Genomic_DNA"/>
</dbReference>
<evidence type="ECO:0000256" key="1">
    <source>
        <dbReference type="SAM" id="Phobius"/>
    </source>
</evidence>
<dbReference type="Gene3D" id="1.10.287.70">
    <property type="match status" value="1"/>
</dbReference>
<keyword evidence="1" id="KW-0472">Membrane</keyword>
<evidence type="ECO:0000313" key="2">
    <source>
        <dbReference type="EMBL" id="KAL3269445.1"/>
    </source>
</evidence>
<protein>
    <submittedName>
        <fullName evidence="2">Uncharacterized protein</fullName>
    </submittedName>
</protein>
<keyword evidence="1" id="KW-1133">Transmembrane helix</keyword>